<dbReference type="SUPFAM" id="SSF101751">
    <property type="entry name" value="Hydrophobin II, HfbII"/>
    <property type="match status" value="1"/>
</dbReference>
<accession>A0A8H3VMX4</accession>
<comment type="similarity">
    <text evidence="1">Belongs to the cerato-ulmin hydrophobin family.</text>
</comment>
<protein>
    <recommendedName>
        <fullName evidence="6">Hydrophobin</fullName>
    </recommendedName>
</protein>
<proteinExistence type="inferred from homology"/>
<dbReference type="InterPro" id="IPR010636">
    <property type="entry name" value="Class_II_hydrophobin"/>
</dbReference>
<dbReference type="InterPro" id="IPR036686">
    <property type="entry name" value="Class_II_Hydrophobin_sf"/>
</dbReference>
<evidence type="ECO:0008006" key="6">
    <source>
        <dbReference type="Google" id="ProtNLM"/>
    </source>
</evidence>
<feature type="chain" id="PRO_5034203176" description="Hydrophobin" evidence="3">
    <location>
        <begin position="19"/>
        <end position="81"/>
    </location>
</feature>
<dbReference type="Gene3D" id="3.20.120.10">
    <property type="entry name" value="Hydrophobin"/>
    <property type="match status" value="1"/>
</dbReference>
<sequence length="81" mass="8609">MKLPLLFNFLALTTLSLAAILSPRDFKCPNGGTAQCCDVDVLGIADLDCSTPSKEPATPYEFANICAEDGKIDRCCLIGVV</sequence>
<dbReference type="PANTHER" id="PTHR42341:SF1">
    <property type="entry name" value="HYDROPHOBIN"/>
    <property type="match status" value="1"/>
</dbReference>
<evidence type="ECO:0000313" key="5">
    <source>
        <dbReference type="Proteomes" id="UP000490939"/>
    </source>
</evidence>
<reference evidence="4 5" key="1">
    <citation type="submission" date="2019-07" db="EMBL/GenBank/DDBJ databases">
        <title>Venturia inaequalis Genome Resource.</title>
        <authorList>
            <person name="Lichtner F.J."/>
        </authorList>
    </citation>
    <scope>NUCLEOTIDE SEQUENCE [LARGE SCALE GENOMIC DNA]</scope>
    <source>
        <strain evidence="4 5">DMI_063113</strain>
    </source>
</reference>
<keyword evidence="2" id="KW-1015">Disulfide bond</keyword>
<keyword evidence="3" id="KW-0732">Signal</keyword>
<evidence type="ECO:0000313" key="4">
    <source>
        <dbReference type="EMBL" id="KAE9990613.1"/>
    </source>
</evidence>
<name>A0A8H3VMX4_VENIN</name>
<evidence type="ECO:0000256" key="2">
    <source>
        <dbReference type="ARBA" id="ARBA00023157"/>
    </source>
</evidence>
<keyword evidence="5" id="KW-1185">Reference proteome</keyword>
<feature type="signal peptide" evidence="3">
    <location>
        <begin position="1"/>
        <end position="18"/>
    </location>
</feature>
<dbReference type="CDD" id="cd23508">
    <property type="entry name" value="hydrophobin_II"/>
    <property type="match status" value="1"/>
</dbReference>
<evidence type="ECO:0000256" key="3">
    <source>
        <dbReference type="SAM" id="SignalP"/>
    </source>
</evidence>
<dbReference type="AlphaFoldDB" id="A0A8H3VMX4"/>
<dbReference type="EMBL" id="WNWR01000129">
    <property type="protein sequence ID" value="KAE9990613.1"/>
    <property type="molecule type" value="Genomic_DNA"/>
</dbReference>
<comment type="caution">
    <text evidence="4">The sequence shown here is derived from an EMBL/GenBank/DDBJ whole genome shotgun (WGS) entry which is preliminary data.</text>
</comment>
<dbReference type="Proteomes" id="UP000490939">
    <property type="component" value="Unassembled WGS sequence"/>
</dbReference>
<dbReference type="GO" id="GO:0005576">
    <property type="term" value="C:extracellular region"/>
    <property type="evidence" value="ECO:0007669"/>
    <property type="project" value="InterPro"/>
</dbReference>
<organism evidence="4 5">
    <name type="scientific">Venturia inaequalis</name>
    <name type="common">Apple scab fungus</name>
    <dbReference type="NCBI Taxonomy" id="5025"/>
    <lineage>
        <taxon>Eukaryota</taxon>
        <taxon>Fungi</taxon>
        <taxon>Dikarya</taxon>
        <taxon>Ascomycota</taxon>
        <taxon>Pezizomycotina</taxon>
        <taxon>Dothideomycetes</taxon>
        <taxon>Pleosporomycetidae</taxon>
        <taxon>Venturiales</taxon>
        <taxon>Venturiaceae</taxon>
        <taxon>Venturia</taxon>
    </lineage>
</organism>
<dbReference type="Pfam" id="PF06766">
    <property type="entry name" value="Hydrophobin_2"/>
    <property type="match status" value="1"/>
</dbReference>
<evidence type="ECO:0000256" key="1">
    <source>
        <dbReference type="ARBA" id="ARBA00009576"/>
    </source>
</evidence>
<dbReference type="PANTHER" id="PTHR42341">
    <property type="entry name" value="HYDROPHOBIN"/>
    <property type="match status" value="1"/>
</dbReference>
<gene>
    <name evidence="4" type="ORF">EG327_001164</name>
</gene>